<accession>A0A804MI48</accession>
<reference evidence="2" key="1">
    <citation type="submission" date="2015-12" db="EMBL/GenBank/DDBJ databases">
        <title>Update maize B73 reference genome by single molecule sequencing technologies.</title>
        <authorList>
            <consortium name="Maize Genome Sequencing Project"/>
            <person name="Ware D."/>
        </authorList>
    </citation>
    <scope>NUCLEOTIDE SEQUENCE [LARGE SCALE GENOMIC DNA]</scope>
    <source>
        <strain evidence="2">cv. B73</strain>
    </source>
</reference>
<evidence type="ECO:0000313" key="1">
    <source>
        <dbReference type="EnsemblPlants" id="Zm00001eb087130_P001"/>
    </source>
</evidence>
<dbReference type="InParanoid" id="A0A804MI48"/>
<proteinExistence type="predicted"/>
<protein>
    <submittedName>
        <fullName evidence="1">Uncharacterized protein</fullName>
    </submittedName>
</protein>
<dbReference type="EnsemblPlants" id="Zm00001eb087130_T001">
    <property type="protein sequence ID" value="Zm00001eb087130_P001"/>
    <property type="gene ID" value="Zm00001eb087130"/>
</dbReference>
<reference evidence="1" key="3">
    <citation type="submission" date="2021-05" db="UniProtKB">
        <authorList>
            <consortium name="EnsemblPlants"/>
        </authorList>
    </citation>
    <scope>IDENTIFICATION</scope>
    <source>
        <strain evidence="1">cv. B73</strain>
    </source>
</reference>
<evidence type="ECO:0000313" key="2">
    <source>
        <dbReference type="Proteomes" id="UP000007305"/>
    </source>
</evidence>
<reference evidence="1" key="2">
    <citation type="submission" date="2019-07" db="EMBL/GenBank/DDBJ databases">
        <authorList>
            <person name="Seetharam A."/>
            <person name="Woodhouse M."/>
            <person name="Cannon E."/>
        </authorList>
    </citation>
    <scope>NUCLEOTIDE SEQUENCE [LARGE SCALE GENOMIC DNA]</scope>
    <source>
        <strain evidence="1">cv. B73</strain>
    </source>
</reference>
<name>A0A804MI48_MAIZE</name>
<dbReference type="AlphaFoldDB" id="A0A804MI48"/>
<dbReference type="Proteomes" id="UP000007305">
    <property type="component" value="Chromosome 2"/>
</dbReference>
<dbReference type="Gramene" id="Zm00001eb087130_T001">
    <property type="protein sequence ID" value="Zm00001eb087130_P001"/>
    <property type="gene ID" value="Zm00001eb087130"/>
</dbReference>
<organism evidence="1 2">
    <name type="scientific">Zea mays</name>
    <name type="common">Maize</name>
    <dbReference type="NCBI Taxonomy" id="4577"/>
    <lineage>
        <taxon>Eukaryota</taxon>
        <taxon>Viridiplantae</taxon>
        <taxon>Streptophyta</taxon>
        <taxon>Embryophyta</taxon>
        <taxon>Tracheophyta</taxon>
        <taxon>Spermatophyta</taxon>
        <taxon>Magnoliopsida</taxon>
        <taxon>Liliopsida</taxon>
        <taxon>Poales</taxon>
        <taxon>Poaceae</taxon>
        <taxon>PACMAD clade</taxon>
        <taxon>Panicoideae</taxon>
        <taxon>Andropogonodae</taxon>
        <taxon>Andropogoneae</taxon>
        <taxon>Tripsacinae</taxon>
        <taxon>Zea</taxon>
    </lineage>
</organism>
<sequence>MGSFKCLGDWYGTLCTLGLTNIPGNIGIQFTDWNRVLTSIISSYNLLKQAALQIFSAGSGALNICPVLQVFAGAAGDVNLHGHRRGCHHDAVIIPFVHVFQSA</sequence>
<keyword evidence="2" id="KW-1185">Reference proteome</keyword>